<dbReference type="EMBL" id="DRQG01000149">
    <property type="protein sequence ID" value="HGY57214.1"/>
    <property type="molecule type" value="Genomic_DNA"/>
</dbReference>
<evidence type="ECO:0000313" key="2">
    <source>
        <dbReference type="EMBL" id="HGY57214.1"/>
    </source>
</evidence>
<feature type="transmembrane region" description="Helical" evidence="1">
    <location>
        <begin position="105"/>
        <end position="124"/>
    </location>
</feature>
<feature type="transmembrane region" description="Helical" evidence="1">
    <location>
        <begin position="75"/>
        <end position="99"/>
    </location>
</feature>
<gene>
    <name evidence="2" type="ORF">ENK44_16010</name>
</gene>
<feature type="transmembrane region" description="Helical" evidence="1">
    <location>
        <begin position="50"/>
        <end position="68"/>
    </location>
</feature>
<organism evidence="2">
    <name type="scientific">Caldithrix abyssi</name>
    <dbReference type="NCBI Taxonomy" id="187145"/>
    <lineage>
        <taxon>Bacteria</taxon>
        <taxon>Pseudomonadati</taxon>
        <taxon>Calditrichota</taxon>
        <taxon>Calditrichia</taxon>
        <taxon>Calditrichales</taxon>
        <taxon>Calditrichaceae</taxon>
        <taxon>Caldithrix</taxon>
    </lineage>
</organism>
<reference evidence="2" key="1">
    <citation type="journal article" date="2020" name="mSystems">
        <title>Genome- and Community-Level Interaction Insights into Carbon Utilization and Element Cycling Functions of Hydrothermarchaeota in Hydrothermal Sediment.</title>
        <authorList>
            <person name="Zhou Z."/>
            <person name="Liu Y."/>
            <person name="Xu W."/>
            <person name="Pan J."/>
            <person name="Luo Z.H."/>
            <person name="Li M."/>
        </authorList>
    </citation>
    <scope>NUCLEOTIDE SEQUENCE [LARGE SCALE GENOMIC DNA]</scope>
    <source>
        <strain evidence="2">HyVt-577</strain>
    </source>
</reference>
<accession>A0A7V4WWA2</accession>
<evidence type="ECO:0000256" key="1">
    <source>
        <dbReference type="SAM" id="Phobius"/>
    </source>
</evidence>
<keyword evidence="1" id="KW-0472">Membrane</keyword>
<sequence>MKEKLAAERRLQWLLYLMAIHSFGVGIGLILQPESLMRLLGFPEITQPFFPAQGGIFHLIMAAAYFLAGRDRNKYNILITFSIFVKTTATLFLFTFYIFIEAVPLIILSAVGDGMMALLLYLFYRSVKDKASVKNK</sequence>
<dbReference type="Proteomes" id="UP000885779">
    <property type="component" value="Unassembled WGS sequence"/>
</dbReference>
<protein>
    <submittedName>
        <fullName evidence="2">Uncharacterized protein</fullName>
    </submittedName>
</protein>
<dbReference type="AlphaFoldDB" id="A0A7V4WWA2"/>
<name>A0A7V4WWA2_CALAY</name>
<comment type="caution">
    <text evidence="2">The sequence shown here is derived from an EMBL/GenBank/DDBJ whole genome shotgun (WGS) entry which is preliminary data.</text>
</comment>
<proteinExistence type="predicted"/>
<feature type="transmembrane region" description="Helical" evidence="1">
    <location>
        <begin position="12"/>
        <end position="30"/>
    </location>
</feature>
<keyword evidence="1" id="KW-0812">Transmembrane</keyword>
<keyword evidence="1" id="KW-1133">Transmembrane helix</keyword>